<keyword evidence="5" id="KW-1185">Reference proteome</keyword>
<feature type="region of interest" description="Disordered" evidence="2">
    <location>
        <begin position="54"/>
        <end position="98"/>
    </location>
</feature>
<dbReference type="OrthoDB" id="3256870at2759"/>
<dbReference type="EMBL" id="BPQB01000031">
    <property type="protein sequence ID" value="GJE93270.1"/>
    <property type="molecule type" value="Genomic_DNA"/>
</dbReference>
<evidence type="ECO:0000313" key="5">
    <source>
        <dbReference type="Proteomes" id="UP000703269"/>
    </source>
</evidence>
<feature type="domain" description="C2H2-type" evidence="3">
    <location>
        <begin position="170"/>
        <end position="198"/>
    </location>
</feature>
<feature type="compositionally biased region" description="Acidic residues" evidence="2">
    <location>
        <begin position="76"/>
        <end position="88"/>
    </location>
</feature>
<dbReference type="AlphaFoldDB" id="A0A9P3GGG8"/>
<reference evidence="4 5" key="1">
    <citation type="submission" date="2021-08" db="EMBL/GenBank/DDBJ databases">
        <title>Draft Genome Sequence of Phanerochaete sordida strain YK-624.</title>
        <authorList>
            <person name="Mori T."/>
            <person name="Dohra H."/>
            <person name="Suzuki T."/>
            <person name="Kawagishi H."/>
            <person name="Hirai H."/>
        </authorList>
    </citation>
    <scope>NUCLEOTIDE SEQUENCE [LARGE SCALE GENOMIC DNA]</scope>
    <source>
        <strain evidence="4 5">YK-624</strain>
    </source>
</reference>
<proteinExistence type="predicted"/>
<evidence type="ECO:0000256" key="1">
    <source>
        <dbReference type="PROSITE-ProRule" id="PRU00042"/>
    </source>
</evidence>
<dbReference type="GO" id="GO:0008270">
    <property type="term" value="F:zinc ion binding"/>
    <property type="evidence" value="ECO:0007669"/>
    <property type="project" value="UniProtKB-KW"/>
</dbReference>
<name>A0A9P3GGG8_9APHY</name>
<protein>
    <recommendedName>
        <fullName evidence="3">C2H2-type domain-containing protein</fullName>
    </recommendedName>
</protein>
<sequence length="208" mass="22423">MADVLALDPFARSHYRAAVHIPTPVDCSPKAATGPVYYRQHEVIQLVEVSAPPPATHPSTITTSSVPSSSAYTESCSEDSDADEEDESAVSSYCSSAEGDDPARAYYDDTYGTRIKRVLAWRDGSAKALGAPMESPAHKGPSPAKRRPDDDRMSRSPKQAVRAHRSPGSHSCSACDSDFPTQQSLREHARVSRTSEACMAAVEYGFES</sequence>
<keyword evidence="1" id="KW-0479">Metal-binding</keyword>
<feature type="compositionally biased region" description="Polar residues" evidence="2">
    <location>
        <begin position="168"/>
        <end position="181"/>
    </location>
</feature>
<evidence type="ECO:0000259" key="3">
    <source>
        <dbReference type="PROSITE" id="PS50157"/>
    </source>
</evidence>
<dbReference type="Proteomes" id="UP000703269">
    <property type="component" value="Unassembled WGS sequence"/>
</dbReference>
<organism evidence="4 5">
    <name type="scientific">Phanerochaete sordida</name>
    <dbReference type="NCBI Taxonomy" id="48140"/>
    <lineage>
        <taxon>Eukaryota</taxon>
        <taxon>Fungi</taxon>
        <taxon>Dikarya</taxon>
        <taxon>Basidiomycota</taxon>
        <taxon>Agaricomycotina</taxon>
        <taxon>Agaricomycetes</taxon>
        <taxon>Polyporales</taxon>
        <taxon>Phanerochaetaceae</taxon>
        <taxon>Phanerochaete</taxon>
    </lineage>
</organism>
<dbReference type="PROSITE" id="PS50157">
    <property type="entry name" value="ZINC_FINGER_C2H2_2"/>
    <property type="match status" value="1"/>
</dbReference>
<gene>
    <name evidence="4" type="ORF">PsYK624_094290</name>
</gene>
<comment type="caution">
    <text evidence="4">The sequence shown here is derived from an EMBL/GenBank/DDBJ whole genome shotgun (WGS) entry which is preliminary data.</text>
</comment>
<evidence type="ECO:0000256" key="2">
    <source>
        <dbReference type="SAM" id="MobiDB-lite"/>
    </source>
</evidence>
<evidence type="ECO:0000313" key="4">
    <source>
        <dbReference type="EMBL" id="GJE93270.1"/>
    </source>
</evidence>
<feature type="compositionally biased region" description="Low complexity" evidence="2">
    <location>
        <begin position="59"/>
        <end position="75"/>
    </location>
</feature>
<keyword evidence="1" id="KW-0863">Zinc-finger</keyword>
<feature type="region of interest" description="Disordered" evidence="2">
    <location>
        <begin position="129"/>
        <end position="181"/>
    </location>
</feature>
<keyword evidence="1" id="KW-0862">Zinc</keyword>
<accession>A0A9P3GGG8</accession>
<dbReference type="InterPro" id="IPR013087">
    <property type="entry name" value="Znf_C2H2_type"/>
</dbReference>